<keyword evidence="3" id="KW-1185">Reference proteome</keyword>
<protein>
    <submittedName>
        <fullName evidence="2">Uncharacterized protein</fullName>
    </submittedName>
</protein>
<organism evidence="2 3">
    <name type="scientific">Sinanodonta woodiana</name>
    <name type="common">Chinese pond mussel</name>
    <name type="synonym">Anodonta woodiana</name>
    <dbReference type="NCBI Taxonomy" id="1069815"/>
    <lineage>
        <taxon>Eukaryota</taxon>
        <taxon>Metazoa</taxon>
        <taxon>Spiralia</taxon>
        <taxon>Lophotrochozoa</taxon>
        <taxon>Mollusca</taxon>
        <taxon>Bivalvia</taxon>
        <taxon>Autobranchia</taxon>
        <taxon>Heteroconchia</taxon>
        <taxon>Palaeoheterodonta</taxon>
        <taxon>Unionida</taxon>
        <taxon>Unionoidea</taxon>
        <taxon>Unionidae</taxon>
        <taxon>Unioninae</taxon>
        <taxon>Sinanodonta</taxon>
    </lineage>
</organism>
<reference evidence="2 3" key="1">
    <citation type="submission" date="2024-11" db="EMBL/GenBank/DDBJ databases">
        <title>Chromosome-level genome assembly of the freshwater bivalve Anodonta woodiana.</title>
        <authorList>
            <person name="Chen X."/>
        </authorList>
    </citation>
    <scope>NUCLEOTIDE SEQUENCE [LARGE SCALE GENOMIC DNA]</scope>
    <source>
        <strain evidence="2">MN2024</strain>
        <tissue evidence="2">Gills</tissue>
    </source>
</reference>
<feature type="compositionally biased region" description="Polar residues" evidence="1">
    <location>
        <begin position="12"/>
        <end position="22"/>
    </location>
</feature>
<accession>A0ABD3TWA6</accession>
<feature type="region of interest" description="Disordered" evidence="1">
    <location>
        <begin position="118"/>
        <end position="145"/>
    </location>
</feature>
<name>A0ABD3TWA6_SINWO</name>
<dbReference type="EMBL" id="JBJQND010000017">
    <property type="protein sequence ID" value="KAL3841416.1"/>
    <property type="molecule type" value="Genomic_DNA"/>
</dbReference>
<comment type="caution">
    <text evidence="2">The sequence shown here is derived from an EMBL/GenBank/DDBJ whole genome shotgun (WGS) entry which is preliminary data.</text>
</comment>
<feature type="region of interest" description="Disordered" evidence="1">
    <location>
        <begin position="1"/>
        <end position="41"/>
    </location>
</feature>
<sequence>MFATKPVEKKNQGPSRSESSTKYMHRPPTIEPNYGKSRKSLNGRSNFARVLLHDNSTQVHQLDMRKSHIKVELNRSLRMIDLHKRTFMTWKKKFQKEVEDVKSRQNFILPSISDDSLSMVGRENQDKSDHVESRHEGRKTPTDVPTTYKNVLIENESTARTRSPRNELRLPEIYKNQKVVVFQIQDKHGNIETYHTIDADGIFEDFVPKHTLYPRLTDDPRFHRLHNALVPTKTAFEFE</sequence>
<evidence type="ECO:0000313" key="3">
    <source>
        <dbReference type="Proteomes" id="UP001634394"/>
    </source>
</evidence>
<evidence type="ECO:0000313" key="2">
    <source>
        <dbReference type="EMBL" id="KAL3841416.1"/>
    </source>
</evidence>
<dbReference type="AlphaFoldDB" id="A0ABD3TWA6"/>
<proteinExistence type="predicted"/>
<gene>
    <name evidence="2" type="ORF">ACJMK2_019568</name>
</gene>
<feature type="compositionally biased region" description="Basic and acidic residues" evidence="1">
    <location>
        <begin position="1"/>
        <end position="11"/>
    </location>
</feature>
<dbReference type="Proteomes" id="UP001634394">
    <property type="component" value="Unassembled WGS sequence"/>
</dbReference>
<evidence type="ECO:0000256" key="1">
    <source>
        <dbReference type="SAM" id="MobiDB-lite"/>
    </source>
</evidence>
<feature type="compositionally biased region" description="Basic and acidic residues" evidence="1">
    <location>
        <begin position="123"/>
        <end position="141"/>
    </location>
</feature>